<dbReference type="AlphaFoldDB" id="A0A433YEF9"/>
<proteinExistence type="predicted"/>
<accession>A0A433YEF9</accession>
<gene>
    <name evidence="1" type="ORF">EJP82_03560</name>
</gene>
<dbReference type="OrthoDB" id="2660776at2"/>
<organism evidence="1 2">
    <name type="scientific">Paenibacillus anaericanus</name>
    <dbReference type="NCBI Taxonomy" id="170367"/>
    <lineage>
        <taxon>Bacteria</taxon>
        <taxon>Bacillati</taxon>
        <taxon>Bacillota</taxon>
        <taxon>Bacilli</taxon>
        <taxon>Bacillales</taxon>
        <taxon>Paenibacillaceae</taxon>
        <taxon>Paenibacillus</taxon>
    </lineage>
</organism>
<evidence type="ECO:0000313" key="2">
    <source>
        <dbReference type="Proteomes" id="UP000279446"/>
    </source>
</evidence>
<evidence type="ECO:0000313" key="1">
    <source>
        <dbReference type="EMBL" id="RUT48220.1"/>
    </source>
</evidence>
<protein>
    <submittedName>
        <fullName evidence="1">Uncharacterized protein</fullName>
    </submittedName>
</protein>
<reference evidence="1 2" key="1">
    <citation type="submission" date="2018-12" db="EMBL/GenBank/DDBJ databases">
        <authorList>
            <person name="Sun L."/>
            <person name="Chen Z."/>
        </authorList>
    </citation>
    <scope>NUCLEOTIDE SEQUENCE [LARGE SCALE GENOMIC DNA]</scope>
    <source>
        <strain evidence="1 2">DSM 15890</strain>
    </source>
</reference>
<dbReference type="EMBL" id="RZNY01000002">
    <property type="protein sequence ID" value="RUT48220.1"/>
    <property type="molecule type" value="Genomic_DNA"/>
</dbReference>
<dbReference type="Proteomes" id="UP000279446">
    <property type="component" value="Unassembled WGS sequence"/>
</dbReference>
<sequence length="69" mass="7814">MSTFYLVVQGLDFILGSLIGGSLISDSKNHCQSCQRANLKELDLFEIDEVDYDSIMVDLNKLIVFNNRN</sequence>
<dbReference type="RefSeq" id="WP_127190641.1">
    <property type="nucleotide sequence ID" value="NZ_RZNY01000002.1"/>
</dbReference>
<keyword evidence="2" id="KW-1185">Reference proteome</keyword>
<comment type="caution">
    <text evidence="1">The sequence shown here is derived from an EMBL/GenBank/DDBJ whole genome shotgun (WGS) entry which is preliminary data.</text>
</comment>
<name>A0A433YEF9_9BACL</name>